<keyword evidence="9" id="KW-1185">Reference proteome</keyword>
<dbReference type="GeneID" id="78275954"/>
<keyword evidence="3" id="KW-0378">Hydrolase</keyword>
<keyword evidence="1 3" id="KW-0547">Nucleotide-binding</keyword>
<keyword evidence="3" id="KW-0347">Helicase</keyword>
<dbReference type="NCBIfam" id="TIGR01448">
    <property type="entry name" value="recD_rel"/>
    <property type="match status" value="1"/>
</dbReference>
<dbReference type="STRING" id="1862672.BO225_08380"/>
<evidence type="ECO:0000259" key="6">
    <source>
        <dbReference type="Pfam" id="PF18335"/>
    </source>
</evidence>
<dbReference type="CDD" id="cd17933">
    <property type="entry name" value="DEXSc_RecD-like"/>
    <property type="match status" value="1"/>
</dbReference>
<dbReference type="PANTHER" id="PTHR43788:SF6">
    <property type="entry name" value="DNA HELICASE B"/>
    <property type="match status" value="1"/>
</dbReference>
<dbReference type="GO" id="GO:0003677">
    <property type="term" value="F:DNA binding"/>
    <property type="evidence" value="ECO:0007669"/>
    <property type="project" value="UniProtKB-UniRule"/>
</dbReference>
<dbReference type="InterPro" id="IPR055446">
    <property type="entry name" value="RecD2_N_OB"/>
</dbReference>
<evidence type="ECO:0000313" key="8">
    <source>
        <dbReference type="EMBL" id="OLU45324.1"/>
    </source>
</evidence>
<gene>
    <name evidence="3" type="primary">recD2</name>
    <name evidence="8" type="ORF">BO225_08380</name>
</gene>
<evidence type="ECO:0000313" key="9">
    <source>
        <dbReference type="Proteomes" id="UP000186705"/>
    </source>
</evidence>
<dbReference type="AlphaFoldDB" id="A0A1U7NL47"/>
<feature type="domain" description="ATP-dependent RecD2 DNA helicase OB-fold" evidence="7">
    <location>
        <begin position="4"/>
        <end position="77"/>
    </location>
</feature>
<name>A0A1U7NL47_9FIRM</name>
<comment type="caution">
    <text evidence="8">The sequence shown here is derived from an EMBL/GenBank/DDBJ whole genome shotgun (WGS) entry which is preliminary data.</text>
</comment>
<accession>A0A1U7NL47</accession>
<organism evidence="8 9">
    <name type="scientific">Dubosiella newyorkensis</name>
    <dbReference type="NCBI Taxonomy" id="1862672"/>
    <lineage>
        <taxon>Bacteria</taxon>
        <taxon>Bacillati</taxon>
        <taxon>Bacillota</taxon>
        <taxon>Erysipelotrichia</taxon>
        <taxon>Erysipelotrichales</taxon>
        <taxon>Erysipelotrichaceae</taxon>
        <taxon>Dubosiella</taxon>
    </lineage>
</organism>
<dbReference type="InterPro" id="IPR027785">
    <property type="entry name" value="UvrD-like_helicase_C"/>
</dbReference>
<dbReference type="RefSeq" id="WP_076341808.1">
    <property type="nucleotide sequence ID" value="NZ_JBGNFS010000003.1"/>
</dbReference>
<sequence length="707" mass="81015">MGETKLKAKLVSIRYTSPDQMFMVGTFLQSDTYHRFVGAGKLSAPEVDFEYELIGHFGEHPRYGTQFMIEGAQKILPTQKEAIIAFLSSSRFPTIGKKSAEKIYETFGEDTLSRLSEDPSLLKQLDGFPKKKIEIIEEGLAAFAGFSKTYLELVELGLSERQIQTLEEQYDNVLDVLQDDPFTPYYEVYGFGYKSSEKVADHLNIDLRDFRRIDARIHEAIQSHTMKSGDTFIEYAPLRAMFSGLNQEDFEESLQRLIEKERLEYDRGKFYPYHLLSEEKTIARSILEHQFKVEPIDEAILEEKIEEVEFAYAIEYDPTQKKAIKEFFNHSFMILNGGPGTGKTTIVKGILALLKSLFPSAIVQLCAPTGRASKRLYQLSQNDSKTIHSLLQWNLEDNSFKKNENDPLDIDFLIVDETSMVDTHVFSQLLLALPSHTRILLIGDEDQLESVGPGKVFNDLIDSKQFPLIHLEKIFRQSSGSGIPLLAQNIREETRCHYEDGVKFQACRSYDVMSMITQYLQRMNRFEREKVQIIAPKYKGSAGIDAINQTLQLLLNPPAPDKKEWKIGTYLFRENDRVMLLKNMPEDDVYNGDMGVIVQIENSVISVDFGEQIVDFDQDILYYLTLAYCISVHKSQGSEYSNVICVVADQANFMMNKRLLYTAISRAKKELLLLGDQRLFEEKVRQANTSIRRTTLQEKLDPKLALD</sequence>
<proteinExistence type="inferred from homology"/>
<evidence type="ECO:0000256" key="1">
    <source>
        <dbReference type="ARBA" id="ARBA00022741"/>
    </source>
</evidence>
<comment type="function">
    <text evidence="3">DNA-dependent ATPase and ATP-dependent 5'-3' DNA helicase. Has no activity on blunt DNA or DNA with 3'-overhangs, requires at least 10 bases of 5'-ssDNA for helicase activity.</text>
</comment>
<dbReference type="HAMAP" id="MF_01488">
    <property type="entry name" value="RecD2"/>
    <property type="match status" value="1"/>
</dbReference>
<protein>
    <recommendedName>
        <fullName evidence="3">ATP-dependent RecD2 DNA helicase</fullName>
        <ecNumber evidence="3">5.6.2.3</ecNumber>
    </recommendedName>
    <alternativeName>
        <fullName evidence="3">DNA 5'-3' helicase subunit RecD2</fullName>
    </alternativeName>
</protein>
<feature type="domain" description="ATP-dependent RecD2 DNA helicase-like helix-hairpin-helix" evidence="5">
    <location>
        <begin position="145"/>
        <end position="232"/>
    </location>
</feature>
<keyword evidence="3" id="KW-0413">Isomerase</keyword>
<evidence type="ECO:0000259" key="5">
    <source>
        <dbReference type="Pfam" id="PF14490"/>
    </source>
</evidence>
<evidence type="ECO:0000259" key="4">
    <source>
        <dbReference type="Pfam" id="PF13538"/>
    </source>
</evidence>
<dbReference type="GO" id="GO:0005524">
    <property type="term" value="F:ATP binding"/>
    <property type="evidence" value="ECO:0007669"/>
    <property type="project" value="UniProtKB-UniRule"/>
</dbReference>
<dbReference type="OrthoDB" id="9803432at2"/>
<dbReference type="Pfam" id="PF13538">
    <property type="entry name" value="UvrD_C_2"/>
    <property type="match status" value="1"/>
</dbReference>
<dbReference type="GO" id="GO:0006310">
    <property type="term" value="P:DNA recombination"/>
    <property type="evidence" value="ECO:0007669"/>
    <property type="project" value="InterPro"/>
</dbReference>
<comment type="similarity">
    <text evidence="3">Belongs to the RecD family. RecD2 subfamily.</text>
</comment>
<feature type="binding site" evidence="3">
    <location>
        <begin position="340"/>
        <end position="344"/>
    </location>
    <ligand>
        <name>ATP</name>
        <dbReference type="ChEBI" id="CHEBI:30616"/>
    </ligand>
</feature>
<dbReference type="Proteomes" id="UP000186705">
    <property type="component" value="Unassembled WGS sequence"/>
</dbReference>
<dbReference type="InterPro" id="IPR041451">
    <property type="entry name" value="RecD2_SH13"/>
</dbReference>
<dbReference type="EMBL" id="MPKA01000086">
    <property type="protein sequence ID" value="OLU45324.1"/>
    <property type="molecule type" value="Genomic_DNA"/>
</dbReference>
<feature type="domain" description="ATP-dependent RecD2 DNA helicase SH3" evidence="6">
    <location>
        <begin position="547"/>
        <end position="609"/>
    </location>
</feature>
<dbReference type="Pfam" id="PF13245">
    <property type="entry name" value="AAA_19"/>
    <property type="match status" value="1"/>
</dbReference>
<keyword evidence="2 3" id="KW-0067">ATP-binding</keyword>
<dbReference type="Pfam" id="PF18335">
    <property type="entry name" value="SH3_13"/>
    <property type="match status" value="1"/>
</dbReference>
<dbReference type="GO" id="GO:0009338">
    <property type="term" value="C:exodeoxyribonuclease V complex"/>
    <property type="evidence" value="ECO:0007669"/>
    <property type="project" value="TreeGrafter"/>
</dbReference>
<dbReference type="InterPro" id="IPR006345">
    <property type="entry name" value="RecD2"/>
</dbReference>
<dbReference type="Pfam" id="PF14490">
    <property type="entry name" value="HHH_RecD2"/>
    <property type="match status" value="1"/>
</dbReference>
<dbReference type="Gene3D" id="3.40.50.300">
    <property type="entry name" value="P-loop containing nucleotide triphosphate hydrolases"/>
    <property type="match status" value="2"/>
</dbReference>
<evidence type="ECO:0000256" key="2">
    <source>
        <dbReference type="ARBA" id="ARBA00022840"/>
    </source>
</evidence>
<dbReference type="GO" id="GO:0043139">
    <property type="term" value="F:5'-3' DNA helicase activity"/>
    <property type="evidence" value="ECO:0007669"/>
    <property type="project" value="UniProtKB-UniRule"/>
</dbReference>
<dbReference type="GO" id="GO:0017116">
    <property type="term" value="F:single-stranded DNA helicase activity"/>
    <property type="evidence" value="ECO:0007669"/>
    <property type="project" value="TreeGrafter"/>
</dbReference>
<evidence type="ECO:0000256" key="3">
    <source>
        <dbReference type="HAMAP-Rule" id="MF_01488"/>
    </source>
</evidence>
<reference evidence="8 9" key="1">
    <citation type="submission" date="2016-11" db="EMBL/GenBank/DDBJ databases">
        <title>Description of two novel members of the family Erysipelotrichaceae: Ileibacterium lipovorans gen. nov., sp. nov. and Dubosiella newyorkensis, gen. nov., sp. nov.</title>
        <authorList>
            <person name="Cox L.M."/>
            <person name="Sohn J."/>
            <person name="Tyrrell K.L."/>
            <person name="Citron D.M."/>
            <person name="Lawson P.A."/>
            <person name="Patel N.B."/>
            <person name="Iizumi T."/>
            <person name="Perez-Perez G.I."/>
            <person name="Goldstein E.J."/>
            <person name="Blaser M.J."/>
        </authorList>
    </citation>
    <scope>NUCLEOTIDE SEQUENCE [LARGE SCALE GENOMIC DNA]</scope>
    <source>
        <strain evidence="8 9">NYU-BL-A4</strain>
    </source>
</reference>
<keyword evidence="3" id="KW-0238">DNA-binding</keyword>
<dbReference type="CDD" id="cd18809">
    <property type="entry name" value="SF1_C_RecD"/>
    <property type="match status" value="1"/>
</dbReference>
<dbReference type="InterPro" id="IPR050534">
    <property type="entry name" value="Coronavir_polyprotein_1ab"/>
</dbReference>
<dbReference type="EC" id="5.6.2.3" evidence="3"/>
<evidence type="ECO:0000259" key="7">
    <source>
        <dbReference type="Pfam" id="PF23139"/>
    </source>
</evidence>
<dbReference type="InterPro" id="IPR029493">
    <property type="entry name" value="RecD2-like_HHH"/>
</dbReference>
<dbReference type="GO" id="GO:0016887">
    <property type="term" value="F:ATP hydrolysis activity"/>
    <property type="evidence" value="ECO:0007669"/>
    <property type="project" value="RHEA"/>
</dbReference>
<dbReference type="Gene3D" id="2.30.30.940">
    <property type="match status" value="1"/>
</dbReference>
<dbReference type="Pfam" id="PF23139">
    <property type="entry name" value="OB_YrrC"/>
    <property type="match status" value="1"/>
</dbReference>
<dbReference type="PANTHER" id="PTHR43788">
    <property type="entry name" value="DNA2/NAM7 HELICASE FAMILY MEMBER"/>
    <property type="match status" value="1"/>
</dbReference>
<feature type="domain" description="UvrD-like helicase C-terminal" evidence="4">
    <location>
        <begin position="626"/>
        <end position="673"/>
    </location>
</feature>
<comment type="catalytic activity">
    <reaction evidence="3">
        <text>ATP + H2O = ADP + phosphate + H(+)</text>
        <dbReference type="Rhea" id="RHEA:13065"/>
        <dbReference type="ChEBI" id="CHEBI:15377"/>
        <dbReference type="ChEBI" id="CHEBI:15378"/>
        <dbReference type="ChEBI" id="CHEBI:30616"/>
        <dbReference type="ChEBI" id="CHEBI:43474"/>
        <dbReference type="ChEBI" id="CHEBI:456216"/>
        <dbReference type="EC" id="5.6.2.3"/>
    </reaction>
</comment>
<dbReference type="Gene3D" id="1.10.10.2220">
    <property type="match status" value="1"/>
</dbReference>
<dbReference type="SUPFAM" id="SSF52540">
    <property type="entry name" value="P-loop containing nucleoside triphosphate hydrolases"/>
    <property type="match status" value="2"/>
</dbReference>
<dbReference type="InterPro" id="IPR027417">
    <property type="entry name" value="P-loop_NTPase"/>
</dbReference>